<name>A0A0K0EC64_STRER</name>
<protein>
    <submittedName>
        <fullName evidence="2">Uncharacterized protein</fullName>
    </submittedName>
</protein>
<accession>A0A0K0EC64</accession>
<evidence type="ECO:0000256" key="1">
    <source>
        <dbReference type="SAM" id="MobiDB-lite"/>
    </source>
</evidence>
<sequence length="70" mass="7950">MKNDDISTCRVKTQATQTDEKNNETNNKISTEGEKYLNPPSDNITNVKAIILLTTDKTEVRKLIDKIKNI</sequence>
<feature type="region of interest" description="Disordered" evidence="1">
    <location>
        <begin position="1"/>
        <end position="37"/>
    </location>
</feature>
<reference evidence="2" key="1">
    <citation type="submission" date="2015-08" db="UniProtKB">
        <authorList>
            <consortium name="WormBaseParasite"/>
        </authorList>
    </citation>
    <scope>IDENTIFICATION</scope>
</reference>
<evidence type="ECO:0000313" key="2">
    <source>
        <dbReference type="WBParaSite" id="SSTP_0000707250.1"/>
    </source>
</evidence>
<organism evidence="2">
    <name type="scientific">Strongyloides stercoralis</name>
    <name type="common">Threadworm</name>
    <dbReference type="NCBI Taxonomy" id="6248"/>
    <lineage>
        <taxon>Eukaryota</taxon>
        <taxon>Metazoa</taxon>
        <taxon>Ecdysozoa</taxon>
        <taxon>Nematoda</taxon>
        <taxon>Chromadorea</taxon>
        <taxon>Rhabditida</taxon>
        <taxon>Tylenchina</taxon>
        <taxon>Panagrolaimomorpha</taxon>
        <taxon>Strongyloidoidea</taxon>
        <taxon>Strongyloididae</taxon>
        <taxon>Strongyloides</taxon>
    </lineage>
</organism>
<dbReference type="WBParaSite" id="SSTP_0000707250.1">
    <property type="protein sequence ID" value="SSTP_0000707250.1"/>
    <property type="gene ID" value="SSTP_0000707250"/>
</dbReference>
<dbReference type="AlphaFoldDB" id="A0A0K0EC64"/>
<proteinExistence type="predicted"/>